<evidence type="ECO:0000313" key="4">
    <source>
        <dbReference type="Proteomes" id="UP000177383"/>
    </source>
</evidence>
<evidence type="ECO:0000259" key="2">
    <source>
        <dbReference type="Pfam" id="PF10531"/>
    </source>
</evidence>
<feature type="domain" description="Soluble ligand binding" evidence="2">
    <location>
        <begin position="70"/>
        <end position="107"/>
    </location>
</feature>
<keyword evidence="1" id="KW-0472">Membrane</keyword>
<dbReference type="GO" id="GO:0015628">
    <property type="term" value="P:protein secretion by the type II secretion system"/>
    <property type="evidence" value="ECO:0007669"/>
    <property type="project" value="TreeGrafter"/>
</dbReference>
<dbReference type="PANTHER" id="PTHR21180:SF32">
    <property type="entry name" value="ENDONUCLEASE_EXONUCLEASE_PHOSPHATASE FAMILY DOMAIN-CONTAINING PROTEIN 1"/>
    <property type="match status" value="1"/>
</dbReference>
<feature type="transmembrane region" description="Helical" evidence="1">
    <location>
        <begin position="26"/>
        <end position="46"/>
    </location>
</feature>
<dbReference type="Pfam" id="PF12836">
    <property type="entry name" value="HHH_3"/>
    <property type="match status" value="1"/>
</dbReference>
<keyword evidence="1" id="KW-0812">Transmembrane</keyword>
<dbReference type="STRING" id="1798375.A2773_05695"/>
<sequence>MTDETGQSGSSSFYKQIFSIASDNRIALFIATAGIVFIVSSLFFLFKKDTGGEVVFTENSASDSGEIKIVVDIEGSVMNPGVYTLESGARVGDLLIMAGGYTEGADREWTAKYLNQAAKLTDGGKIYIPQAGEEIAKTSLLGTADSVSTGEKININTATLTELDKLPGVGQVTAGKIISGRPYLTAEELNTKKIVGNAVWEKIRELVVVY</sequence>
<dbReference type="Proteomes" id="UP000177383">
    <property type="component" value="Unassembled WGS sequence"/>
</dbReference>
<dbReference type="Gene3D" id="1.10.150.320">
    <property type="entry name" value="Photosystem II 12 kDa extrinsic protein"/>
    <property type="match status" value="1"/>
</dbReference>
<keyword evidence="1" id="KW-1133">Transmembrane helix</keyword>
<protein>
    <recommendedName>
        <fullName evidence="2">Soluble ligand binding domain-containing protein</fullName>
    </recommendedName>
</protein>
<evidence type="ECO:0000256" key="1">
    <source>
        <dbReference type="SAM" id="Phobius"/>
    </source>
</evidence>
<name>A0A1F5ZP06_9BACT</name>
<gene>
    <name evidence="3" type="ORF">A2773_05695</name>
</gene>
<comment type="caution">
    <text evidence="3">The sequence shown here is derived from an EMBL/GenBank/DDBJ whole genome shotgun (WGS) entry which is preliminary data.</text>
</comment>
<dbReference type="InterPro" id="IPR051675">
    <property type="entry name" value="Endo/Exo/Phosphatase_dom_1"/>
</dbReference>
<dbReference type="InterPro" id="IPR019554">
    <property type="entry name" value="Soluble_ligand-bd"/>
</dbReference>
<dbReference type="EMBL" id="MFJE01000035">
    <property type="protein sequence ID" value="OGG13822.1"/>
    <property type="molecule type" value="Genomic_DNA"/>
</dbReference>
<dbReference type="SUPFAM" id="SSF81585">
    <property type="entry name" value="PsbU/PolX domain-like"/>
    <property type="match status" value="1"/>
</dbReference>
<dbReference type="AlphaFoldDB" id="A0A1F5ZP06"/>
<dbReference type="GO" id="GO:0015627">
    <property type="term" value="C:type II protein secretion system complex"/>
    <property type="evidence" value="ECO:0007669"/>
    <property type="project" value="TreeGrafter"/>
</dbReference>
<reference evidence="3 4" key="1">
    <citation type="journal article" date="2016" name="Nat. Commun.">
        <title>Thousands of microbial genomes shed light on interconnected biogeochemical processes in an aquifer system.</title>
        <authorList>
            <person name="Anantharaman K."/>
            <person name="Brown C.T."/>
            <person name="Hug L.A."/>
            <person name="Sharon I."/>
            <person name="Castelle C.J."/>
            <person name="Probst A.J."/>
            <person name="Thomas B.C."/>
            <person name="Singh A."/>
            <person name="Wilkins M.J."/>
            <person name="Karaoz U."/>
            <person name="Brodie E.L."/>
            <person name="Williams K.H."/>
            <person name="Hubbard S.S."/>
            <person name="Banfield J.F."/>
        </authorList>
    </citation>
    <scope>NUCLEOTIDE SEQUENCE [LARGE SCALE GENOMIC DNA]</scope>
</reference>
<evidence type="ECO:0000313" key="3">
    <source>
        <dbReference type="EMBL" id="OGG13822.1"/>
    </source>
</evidence>
<dbReference type="PANTHER" id="PTHR21180">
    <property type="entry name" value="ENDONUCLEASE/EXONUCLEASE/PHOSPHATASE FAMILY DOMAIN-CONTAINING PROTEIN 1"/>
    <property type="match status" value="1"/>
</dbReference>
<accession>A0A1F5ZP06</accession>
<dbReference type="Pfam" id="PF10531">
    <property type="entry name" value="SLBB"/>
    <property type="match status" value="1"/>
</dbReference>
<proteinExistence type="predicted"/>
<organism evidence="3 4">
    <name type="scientific">Candidatus Gottesmanbacteria bacterium RIFCSPHIGHO2_01_FULL_39_10</name>
    <dbReference type="NCBI Taxonomy" id="1798375"/>
    <lineage>
        <taxon>Bacteria</taxon>
        <taxon>Candidatus Gottesmaniibacteriota</taxon>
    </lineage>
</organism>